<evidence type="ECO:0000259" key="2">
    <source>
        <dbReference type="Pfam" id="PF10350"/>
    </source>
</evidence>
<gene>
    <name evidence="3" type="ORF">RI129_011559</name>
</gene>
<evidence type="ECO:0000313" key="3">
    <source>
        <dbReference type="EMBL" id="KAK5639067.1"/>
    </source>
</evidence>
<dbReference type="EMBL" id="JAVRBK010000009">
    <property type="protein sequence ID" value="KAK5639067.1"/>
    <property type="molecule type" value="Genomic_DNA"/>
</dbReference>
<dbReference type="SUPFAM" id="SSF48371">
    <property type="entry name" value="ARM repeat"/>
    <property type="match status" value="1"/>
</dbReference>
<sequence length="1382" mass="160644">MTAFQQSVYTTNRHKETACFLKQINLHWRSNLTEEELQEQICDGISTLNFIALVCDSNKYISFDLHTQGRVLFHSLLFLSKNNINDVIYSVLDVLETLQSPLVLNLKLHKVSLEVKNLQYFHTVVVIALSHIPKICYTVDDNVLLRLIRCLLTKLKSLGASNLCLYYLNVLFTIVKNATGNLTTSQMDIIDYTYTFLKAVHHHKQATKTADEILGMVIKQLRDEDKLILFKKISRMVWWHKGESAIVNHLISSWSMIIPLEPVVCAMTERLSTMLLENVTDHSIKLLRTVVNRISFETWESVFIPSVINIVATHCNNEWDSISTTISHCVKIGVRRFKKDMYFGMKSYLLSSSYAAIVLYECIEQDHLDIQEYQPNIYSSLHSANRTVQYYAVKCICNFNKKKCKLTNWHLYSMKYYLESTLFSQNFYYREVSHFLSHMVVCGNEMLLNKQLPTDFAKFICWLYYFICKALSSKNARSVNVGSQLFHLTQKTVALHELTTKYEIEYSTNDDRSQFIKYLKQTDRWQFGGSDFYVEIVRSCMLSKKVYPELFRIIDEYSKEINKYGVKPFGHFQFFHNKFDKESIMKDNYLVLYLLKRSSPNEEQAIVAQVFRKWYKIASDISDTTTIAIEEVSLIYGLTLCVASLLKKNLIEGYHLQVFSTCLQIGKKLIKKDFMDNVLILKNIEQSIVSIMEILYHILSNFLEKSMIRSLLEFLNLVFEHRSSKTVTSAAASTLHSICSYIFEISTDFESVIIEYLDLVLNSIYRTSEVKISKLRKHPEHRLVIHSIVSAERHPNHANLHYSVSFILDILSDPYSKHNVKESAFHTLDILICDSELLNQTTPYITTITIYAIEGFSSNCWNVKNGAIQVLKALTNRLLGQENNYTHQRCYGIDDLILLHPDLILYFIKRLYGDTDEINCDSVIAILSLLSESYYSSYNTYLQEHVFLVHQSLQDVFINLILTNKSVGFFAAKAYAALYPCSSSPDIICDIVKWLKLNFLHVDKNVFAAVMTLLTMLRNRFNVYCDNSFIKFKINLAFQDLYTFLKQFDNYEMSLYTFLGIQCISYNDLQDKAILLLSDRDNYISRVWLDNNLLKVLNSIIIREYPSYLEFVLRYSYDVTTLKQCVDSIISRFNELVCNSFTNVILNVLLEYLIGLNNYNNFVLSILSQIILLLLAESVNYVCSKELILKLYNYCVTTGIDIYKTSVYIAMFAHCTDYIDNSNFCNNIVKLYHQSALLHDVELQKHISSTLIYLHKCGVTCNNRQLVFETCFFLLFVPECSLQVRRFLSFLFDTPECDMLTILKSFLFVYKLKIHLGTFDLTYSFLQSIKTFVVQCGDEFEDCGTFYMKQNEGISSHKQYVLKRVEEQIDLVVNILPKNYCT</sequence>
<feature type="domain" description="DUF2428" evidence="2">
    <location>
        <begin position="729"/>
        <end position="862"/>
    </location>
</feature>
<dbReference type="GO" id="GO:0030488">
    <property type="term" value="P:tRNA methylation"/>
    <property type="evidence" value="ECO:0007669"/>
    <property type="project" value="TreeGrafter"/>
</dbReference>
<keyword evidence="4" id="KW-1185">Reference proteome</keyword>
<protein>
    <recommendedName>
        <fullName evidence="2">DUF2428 domain-containing protein</fullName>
    </recommendedName>
</protein>
<dbReference type="InterPro" id="IPR016024">
    <property type="entry name" value="ARM-type_fold"/>
</dbReference>
<dbReference type="Proteomes" id="UP001329430">
    <property type="component" value="Chromosome 9"/>
</dbReference>
<accession>A0AAN7ZDB8</accession>
<comment type="caution">
    <text evidence="3">The sequence shown here is derived from an EMBL/GenBank/DDBJ whole genome shotgun (WGS) entry which is preliminary data.</text>
</comment>
<comment type="similarity">
    <text evidence="1">Belongs to the THADA family.</text>
</comment>
<dbReference type="PANTHER" id="PTHR14387">
    <property type="entry name" value="THADA/DEATH RECEPTOR INTERACTING PROTEIN"/>
    <property type="match status" value="1"/>
</dbReference>
<dbReference type="Pfam" id="PF10350">
    <property type="entry name" value="DUF2428"/>
    <property type="match status" value="1"/>
</dbReference>
<dbReference type="GO" id="GO:0005829">
    <property type="term" value="C:cytosol"/>
    <property type="evidence" value="ECO:0007669"/>
    <property type="project" value="TreeGrafter"/>
</dbReference>
<proteinExistence type="inferred from homology"/>
<reference evidence="3 4" key="1">
    <citation type="journal article" date="2024" name="Insects">
        <title>An Improved Chromosome-Level Genome Assembly of the Firefly Pyrocoelia pectoralis.</title>
        <authorList>
            <person name="Fu X."/>
            <person name="Meyer-Rochow V.B."/>
            <person name="Ballantyne L."/>
            <person name="Zhu X."/>
        </authorList>
    </citation>
    <scope>NUCLEOTIDE SEQUENCE [LARGE SCALE GENOMIC DNA]</scope>
    <source>
        <strain evidence="3">XCY_ONT2</strain>
    </source>
</reference>
<evidence type="ECO:0000256" key="1">
    <source>
        <dbReference type="ARBA" id="ARBA00010409"/>
    </source>
</evidence>
<evidence type="ECO:0000313" key="4">
    <source>
        <dbReference type="Proteomes" id="UP001329430"/>
    </source>
</evidence>
<organism evidence="3 4">
    <name type="scientific">Pyrocoelia pectoralis</name>
    <dbReference type="NCBI Taxonomy" id="417401"/>
    <lineage>
        <taxon>Eukaryota</taxon>
        <taxon>Metazoa</taxon>
        <taxon>Ecdysozoa</taxon>
        <taxon>Arthropoda</taxon>
        <taxon>Hexapoda</taxon>
        <taxon>Insecta</taxon>
        <taxon>Pterygota</taxon>
        <taxon>Neoptera</taxon>
        <taxon>Endopterygota</taxon>
        <taxon>Coleoptera</taxon>
        <taxon>Polyphaga</taxon>
        <taxon>Elateriformia</taxon>
        <taxon>Elateroidea</taxon>
        <taxon>Lampyridae</taxon>
        <taxon>Lampyrinae</taxon>
        <taxon>Pyrocoelia</taxon>
    </lineage>
</organism>
<name>A0AAN7ZDB8_9COLE</name>
<dbReference type="InterPro" id="IPR051954">
    <property type="entry name" value="tRNA_methyltransferase_THADA"/>
</dbReference>
<dbReference type="InterPro" id="IPR019442">
    <property type="entry name" value="THADA/TRM732_DUF2428"/>
</dbReference>
<dbReference type="PANTHER" id="PTHR14387:SF0">
    <property type="entry name" value="DUF2428 DOMAIN-CONTAINING PROTEIN"/>
    <property type="match status" value="1"/>
</dbReference>